<dbReference type="OrthoDB" id="7595207at2"/>
<keyword evidence="2" id="KW-0238">DNA-binding</keyword>
<dbReference type="GO" id="GO:0003677">
    <property type="term" value="F:DNA binding"/>
    <property type="evidence" value="ECO:0007669"/>
    <property type="project" value="UniProtKB-KW"/>
</dbReference>
<dbReference type="EMBL" id="WURB01000017">
    <property type="protein sequence ID" value="MXQ13518.1"/>
    <property type="molecule type" value="Genomic_DNA"/>
</dbReference>
<dbReference type="SUPFAM" id="SSF50249">
    <property type="entry name" value="Nucleic acid-binding proteins"/>
    <property type="match status" value="1"/>
</dbReference>
<gene>
    <name evidence="2" type="ORF">GR328_19040</name>
</gene>
<accession>A0A7X3SQQ5</accession>
<evidence type="ECO:0000313" key="3">
    <source>
        <dbReference type="Proteomes" id="UP000436483"/>
    </source>
</evidence>
<dbReference type="InterPro" id="IPR052513">
    <property type="entry name" value="Thioester_dehydratase-like"/>
</dbReference>
<evidence type="ECO:0000313" key="2">
    <source>
        <dbReference type="EMBL" id="MXQ13518.1"/>
    </source>
</evidence>
<dbReference type="PANTHER" id="PTHR34075">
    <property type="entry name" value="BLR3430 PROTEIN"/>
    <property type="match status" value="1"/>
</dbReference>
<dbReference type="PANTHER" id="PTHR34075:SF5">
    <property type="entry name" value="BLR3430 PROTEIN"/>
    <property type="match status" value="1"/>
</dbReference>
<dbReference type="AlphaFoldDB" id="A0A7X3SQQ5"/>
<dbReference type="InterPro" id="IPR012340">
    <property type="entry name" value="NA-bd_OB-fold"/>
</dbReference>
<dbReference type="Proteomes" id="UP000436483">
    <property type="component" value="Unassembled WGS sequence"/>
</dbReference>
<reference evidence="2 3" key="2">
    <citation type="submission" date="2020-01" db="EMBL/GenBank/DDBJ databases">
        <title>Microvirga sp. nov., an arsenate reduction bacterium isolated from Tibet hotspring sediments.</title>
        <authorList>
            <person name="Xian W.-D."/>
            <person name="Li W.-J."/>
        </authorList>
    </citation>
    <scope>NUCLEOTIDE SEQUENCE [LARGE SCALE GENOMIC DNA]</scope>
    <source>
        <strain evidence="2 3">KCTC 23863</strain>
    </source>
</reference>
<proteinExistence type="predicted"/>
<name>A0A7X3SQQ5_9HYPH</name>
<sequence>MSEILDYPRPHEDEDNRPFLEAWREGRLMLQQSRSGGPPFFYPRPICPYTGSTDLVWKEASGRGRIVSFSIVMRPNHPSFNDEVPIILAEIALEEGASLLARVITSDASAVTSGTAVELMPRPEAARYPLPTFRLAA</sequence>
<dbReference type="RefSeq" id="WP_160886587.1">
    <property type="nucleotide sequence ID" value="NZ_WURB01000017.1"/>
</dbReference>
<reference evidence="2 3" key="1">
    <citation type="submission" date="2019-12" db="EMBL/GenBank/DDBJ databases">
        <authorList>
            <person name="Yuan C.-G."/>
        </authorList>
    </citation>
    <scope>NUCLEOTIDE SEQUENCE [LARGE SCALE GENOMIC DNA]</scope>
    <source>
        <strain evidence="2 3">KCTC 23863</strain>
    </source>
</reference>
<protein>
    <submittedName>
        <fullName evidence="2">DNA-binding protein</fullName>
    </submittedName>
</protein>
<keyword evidence="3" id="KW-1185">Reference proteome</keyword>
<feature type="domain" description="ChsH2 C-terminal OB-fold" evidence="1">
    <location>
        <begin position="57"/>
        <end position="119"/>
    </location>
</feature>
<comment type="caution">
    <text evidence="2">The sequence shown here is derived from an EMBL/GenBank/DDBJ whole genome shotgun (WGS) entry which is preliminary data.</text>
</comment>
<dbReference type="InterPro" id="IPR002878">
    <property type="entry name" value="ChsH2_C"/>
</dbReference>
<dbReference type="Pfam" id="PF01796">
    <property type="entry name" value="OB_ChsH2_C"/>
    <property type="match status" value="1"/>
</dbReference>
<evidence type="ECO:0000259" key="1">
    <source>
        <dbReference type="Pfam" id="PF01796"/>
    </source>
</evidence>
<organism evidence="2 3">
    <name type="scientific">Microvirga makkahensis</name>
    <dbReference type="NCBI Taxonomy" id="1128670"/>
    <lineage>
        <taxon>Bacteria</taxon>
        <taxon>Pseudomonadati</taxon>
        <taxon>Pseudomonadota</taxon>
        <taxon>Alphaproteobacteria</taxon>
        <taxon>Hyphomicrobiales</taxon>
        <taxon>Methylobacteriaceae</taxon>
        <taxon>Microvirga</taxon>
    </lineage>
</organism>